<feature type="binding site" evidence="5">
    <location>
        <begin position="107"/>
        <end position="108"/>
    </location>
    <ligand>
        <name>pyridoxal 5'-phosphate</name>
        <dbReference type="ChEBI" id="CHEBI:597326"/>
    </ligand>
</feature>
<evidence type="ECO:0000256" key="5">
    <source>
        <dbReference type="HAMAP-Rule" id="MF_01107"/>
    </source>
</evidence>
<dbReference type="InterPro" id="IPR015422">
    <property type="entry name" value="PyrdxlP-dep_Trfase_small"/>
</dbReference>
<dbReference type="GO" id="GO:0030170">
    <property type="term" value="F:pyridoxal phosphate binding"/>
    <property type="evidence" value="ECO:0007669"/>
    <property type="project" value="InterPro"/>
</dbReference>
<dbReference type="Gene3D" id="3.90.1150.10">
    <property type="entry name" value="Aspartate Aminotransferase, domain 1"/>
    <property type="match status" value="1"/>
</dbReference>
<dbReference type="GO" id="GO:0006526">
    <property type="term" value="P:L-arginine biosynthetic process"/>
    <property type="evidence" value="ECO:0007669"/>
    <property type="project" value="UniProtKB-UniRule"/>
</dbReference>
<dbReference type="SUPFAM" id="SSF53383">
    <property type="entry name" value="PLP-dependent transferases"/>
    <property type="match status" value="1"/>
</dbReference>
<sequence>MSYTNEELYQQDKSNYLPTFKRFPLAFAKGKGSRLWDVEGKEYIDMLAGIAVCNVGHSHPKVVAAVQKQAAELMHISNFFVTLPQVELSKKLKEISGLDHVFITNSGAESVEGAMKVARKFAHKHGRGGEIISMAKSFHGRTLGTIATGQAKYQQGFEPIPTGFKQVEFNNLPALKEVISKDTAAIILEPVQGEGGINPVDKSYLKNVREICTEQGIALIFDEVQCGIGRTGKWFAKDHYGIQPDIMTLAKGLGGGFPVGAFVCSSKIGDAIDYGDHGTTFGGNPLACASALATLSVIEEENLLEEATKKGEWVRGEFENMKAKHGEIKDIRGLGLMIGVELTEPALPVVKLLLEKGIIANATADKVLRLVPSLNIPMEDLKKVVEEIEKCLSETMIEHE</sequence>
<keyword evidence="5" id="KW-0963">Cytoplasm</keyword>
<comment type="caution">
    <text evidence="6">The sequence shown here is derived from an EMBL/GenBank/DDBJ whole genome shotgun (WGS) entry which is preliminary data.</text>
</comment>
<comment type="cofactor">
    <cofactor evidence="5">
        <name>pyridoxal 5'-phosphate</name>
        <dbReference type="ChEBI" id="CHEBI:597326"/>
    </cofactor>
    <text evidence="5">Binds 1 pyridoxal phosphate per subunit.</text>
</comment>
<accession>A0A937K1X3</accession>
<dbReference type="FunFam" id="3.40.640.10:FF:000004">
    <property type="entry name" value="Acetylornithine aminotransferase"/>
    <property type="match status" value="1"/>
</dbReference>
<dbReference type="InterPro" id="IPR015421">
    <property type="entry name" value="PyrdxlP-dep_Trfase_major"/>
</dbReference>
<feature type="binding site" evidence="5">
    <location>
        <position position="141"/>
    </location>
    <ligand>
        <name>N(2)-acetyl-L-ornithine</name>
        <dbReference type="ChEBI" id="CHEBI:57805"/>
    </ligand>
</feature>
<comment type="pathway">
    <text evidence="5">Amino-acid biosynthesis; L-arginine biosynthesis; N(2)-acetyl-L-ornithine from L-glutamate: step 4/4.</text>
</comment>
<dbReference type="CDD" id="cd00610">
    <property type="entry name" value="OAT_like"/>
    <property type="match status" value="1"/>
</dbReference>
<feature type="binding site" evidence="5">
    <location>
        <position position="279"/>
    </location>
    <ligand>
        <name>N(2)-acetyl-L-ornithine</name>
        <dbReference type="ChEBI" id="CHEBI:57805"/>
    </ligand>
</feature>
<gene>
    <name evidence="5" type="primary">argD</name>
    <name evidence="6" type="ORF">JL102_17455</name>
</gene>
<evidence type="ECO:0000313" key="7">
    <source>
        <dbReference type="Proteomes" id="UP000659388"/>
    </source>
</evidence>
<feature type="binding site" evidence="5">
    <location>
        <begin position="222"/>
        <end position="225"/>
    </location>
    <ligand>
        <name>pyridoxal 5'-phosphate</name>
        <dbReference type="ChEBI" id="CHEBI:597326"/>
    </ligand>
</feature>
<evidence type="ECO:0000256" key="1">
    <source>
        <dbReference type="ARBA" id="ARBA00022576"/>
    </source>
</evidence>
<feature type="binding site" evidence="5">
    <location>
        <position position="280"/>
    </location>
    <ligand>
        <name>pyridoxal 5'-phosphate</name>
        <dbReference type="ChEBI" id="CHEBI:597326"/>
    </ligand>
</feature>
<evidence type="ECO:0000256" key="2">
    <source>
        <dbReference type="ARBA" id="ARBA00022605"/>
    </source>
</evidence>
<evidence type="ECO:0000256" key="3">
    <source>
        <dbReference type="ARBA" id="ARBA00022679"/>
    </source>
</evidence>
<evidence type="ECO:0000313" key="6">
    <source>
        <dbReference type="EMBL" id="MBL3657941.1"/>
    </source>
</evidence>
<dbReference type="InterPro" id="IPR005814">
    <property type="entry name" value="Aminotrans_3"/>
</dbReference>
<keyword evidence="5" id="KW-0055">Arginine biosynthesis</keyword>
<dbReference type="NCBIfam" id="NF002325">
    <property type="entry name" value="PRK01278.1"/>
    <property type="match status" value="1"/>
</dbReference>
<dbReference type="InterPro" id="IPR015424">
    <property type="entry name" value="PyrdxlP-dep_Trfase"/>
</dbReference>
<dbReference type="InterPro" id="IPR004636">
    <property type="entry name" value="AcOrn/SuccOrn_fam"/>
</dbReference>
<dbReference type="NCBIfam" id="TIGR00707">
    <property type="entry name" value="argD"/>
    <property type="match status" value="1"/>
</dbReference>
<dbReference type="Gene3D" id="3.40.640.10">
    <property type="entry name" value="Type I PLP-dependent aspartate aminotransferase-like (Major domain)"/>
    <property type="match status" value="1"/>
</dbReference>
<keyword evidence="3 5" id="KW-0808">Transferase</keyword>
<comment type="subunit">
    <text evidence="5">Homodimer.</text>
</comment>
<dbReference type="Pfam" id="PF00202">
    <property type="entry name" value="Aminotran_3"/>
    <property type="match status" value="1"/>
</dbReference>
<name>A0A937K1X3_9BACT</name>
<organism evidence="6 7">
    <name type="scientific">Fulvivirga sediminis</name>
    <dbReference type="NCBI Taxonomy" id="2803949"/>
    <lineage>
        <taxon>Bacteria</taxon>
        <taxon>Pseudomonadati</taxon>
        <taxon>Bacteroidota</taxon>
        <taxon>Cytophagia</taxon>
        <taxon>Cytophagales</taxon>
        <taxon>Fulvivirgaceae</taxon>
        <taxon>Fulvivirga</taxon>
    </lineage>
</organism>
<evidence type="ECO:0000256" key="4">
    <source>
        <dbReference type="ARBA" id="ARBA00022898"/>
    </source>
</evidence>
<keyword evidence="1 5" id="KW-0032">Aminotransferase</keyword>
<dbReference type="HAMAP" id="MF_01107">
    <property type="entry name" value="ArgD_aminotrans_3"/>
    <property type="match status" value="1"/>
</dbReference>
<reference evidence="6" key="1">
    <citation type="submission" date="2021-01" db="EMBL/GenBank/DDBJ databases">
        <title>Fulvivirga kasyanovii gen. nov., sp nov., a novel member of the phylum Bacteroidetes isolated from seawater in a mussel farm.</title>
        <authorList>
            <person name="Zhao L.-H."/>
            <person name="Wang Z.-J."/>
        </authorList>
    </citation>
    <scope>NUCLEOTIDE SEQUENCE</scope>
    <source>
        <strain evidence="6">2943</strain>
    </source>
</reference>
<dbReference type="AlphaFoldDB" id="A0A937K1X3"/>
<keyword evidence="7" id="KW-1185">Reference proteome</keyword>
<dbReference type="EMBL" id="JAESIY010000010">
    <property type="protein sequence ID" value="MBL3657941.1"/>
    <property type="molecule type" value="Genomic_DNA"/>
</dbReference>
<dbReference type="PROSITE" id="PS00600">
    <property type="entry name" value="AA_TRANSFER_CLASS_3"/>
    <property type="match status" value="1"/>
</dbReference>
<dbReference type="EC" id="2.6.1.11" evidence="5"/>
<dbReference type="Proteomes" id="UP000659388">
    <property type="component" value="Unassembled WGS sequence"/>
</dbReference>
<feature type="binding site" evidence="5">
    <location>
        <position position="138"/>
    </location>
    <ligand>
        <name>pyridoxal 5'-phosphate</name>
        <dbReference type="ChEBI" id="CHEBI:597326"/>
    </ligand>
</feature>
<dbReference type="InterPro" id="IPR049704">
    <property type="entry name" value="Aminotrans_3_PPA_site"/>
</dbReference>
<keyword evidence="2 5" id="KW-0028">Amino-acid biosynthesis</keyword>
<comment type="subcellular location">
    <subcellularLocation>
        <location evidence="5">Cytoplasm</location>
    </subcellularLocation>
</comment>
<feature type="modified residue" description="N6-(pyridoxal phosphate)lysine" evidence="5">
    <location>
        <position position="251"/>
    </location>
</feature>
<comment type="catalytic activity">
    <reaction evidence="5">
        <text>N(2)-acetyl-L-ornithine + 2-oxoglutarate = N-acetyl-L-glutamate 5-semialdehyde + L-glutamate</text>
        <dbReference type="Rhea" id="RHEA:18049"/>
        <dbReference type="ChEBI" id="CHEBI:16810"/>
        <dbReference type="ChEBI" id="CHEBI:29123"/>
        <dbReference type="ChEBI" id="CHEBI:29985"/>
        <dbReference type="ChEBI" id="CHEBI:57805"/>
        <dbReference type="EC" id="2.6.1.11"/>
    </reaction>
</comment>
<dbReference type="GO" id="GO:0003992">
    <property type="term" value="F:N2-acetyl-L-ornithine:2-oxoglutarate 5-aminotransferase activity"/>
    <property type="evidence" value="ECO:0007669"/>
    <property type="project" value="UniProtKB-UniRule"/>
</dbReference>
<comment type="similarity">
    <text evidence="5">Belongs to the class-III pyridoxal-phosphate-dependent aminotransferase family. ArgD subfamily.</text>
</comment>
<protein>
    <recommendedName>
        <fullName evidence="5">Acetylornithine aminotransferase</fullName>
        <shortName evidence="5">ACOAT</shortName>
        <ecNumber evidence="5">2.6.1.11</ecNumber>
    </recommendedName>
</protein>
<dbReference type="InterPro" id="IPR050103">
    <property type="entry name" value="Class-III_PLP-dep_AT"/>
</dbReference>
<comment type="miscellaneous">
    <text evidence="5">May also have succinyldiaminopimelate aminotransferase activity, thus carrying out the corresponding step in lysine biosynthesis.</text>
</comment>
<dbReference type="GO" id="GO:0005737">
    <property type="term" value="C:cytoplasm"/>
    <property type="evidence" value="ECO:0007669"/>
    <property type="project" value="UniProtKB-SubCell"/>
</dbReference>
<dbReference type="PANTHER" id="PTHR11986">
    <property type="entry name" value="AMINOTRANSFERASE CLASS III"/>
    <property type="match status" value="1"/>
</dbReference>
<dbReference type="PIRSF" id="PIRSF000521">
    <property type="entry name" value="Transaminase_4ab_Lys_Orn"/>
    <property type="match status" value="1"/>
</dbReference>
<dbReference type="PANTHER" id="PTHR11986:SF79">
    <property type="entry name" value="ACETYLORNITHINE AMINOTRANSFERASE, MITOCHONDRIAL"/>
    <property type="match status" value="1"/>
</dbReference>
<proteinExistence type="inferred from homology"/>
<dbReference type="GO" id="GO:0042802">
    <property type="term" value="F:identical protein binding"/>
    <property type="evidence" value="ECO:0007669"/>
    <property type="project" value="TreeGrafter"/>
</dbReference>
<keyword evidence="4 5" id="KW-0663">Pyridoxal phosphate</keyword>